<proteinExistence type="predicted"/>
<evidence type="ECO:0000313" key="2">
    <source>
        <dbReference type="Proteomes" id="UP000019132"/>
    </source>
</evidence>
<name>K3WTN9_GLOUD</name>
<dbReference type="Proteomes" id="UP000019132">
    <property type="component" value="Unassembled WGS sequence"/>
</dbReference>
<reference evidence="1" key="3">
    <citation type="submission" date="2015-02" db="UniProtKB">
        <authorList>
            <consortium name="EnsemblProtists"/>
        </authorList>
    </citation>
    <scope>IDENTIFICATION</scope>
    <source>
        <strain evidence="1">DAOM BR144</strain>
    </source>
</reference>
<organism evidence="1 2">
    <name type="scientific">Globisporangium ultimum (strain ATCC 200006 / CBS 805.95 / DAOM BR144)</name>
    <name type="common">Pythium ultimum</name>
    <dbReference type="NCBI Taxonomy" id="431595"/>
    <lineage>
        <taxon>Eukaryota</taxon>
        <taxon>Sar</taxon>
        <taxon>Stramenopiles</taxon>
        <taxon>Oomycota</taxon>
        <taxon>Peronosporomycetes</taxon>
        <taxon>Pythiales</taxon>
        <taxon>Pythiaceae</taxon>
        <taxon>Globisporangium</taxon>
    </lineage>
</organism>
<dbReference type="EMBL" id="GL376613">
    <property type="status" value="NOT_ANNOTATED_CDS"/>
    <property type="molecule type" value="Genomic_DNA"/>
</dbReference>
<dbReference type="eggNOG" id="KOG0229">
    <property type="taxonomic scope" value="Eukaryota"/>
</dbReference>
<sequence>MATRTGRFVMDTKTGKIMDEVKEDQILVALYDPTLGADAATYAFQRVLRSDFTVQKINLLFGCNAALLKDLFGNVLWPKDWMTQVMPPMGKDKWYYIIHERMEPPPQDDLKDPMYSGETILVLSFVPI</sequence>
<dbReference type="InParanoid" id="K3WTN9"/>
<dbReference type="VEuPathDB" id="FungiDB:PYU1_G008319"/>
<accession>K3WTN9</accession>
<dbReference type="HOGENOM" id="CLU_1965416_0_0_1"/>
<keyword evidence="2" id="KW-1185">Reference proteome</keyword>
<protein>
    <submittedName>
        <fullName evidence="1">Uncharacterized protein</fullName>
    </submittedName>
</protein>
<dbReference type="STRING" id="431595.K3WTN9"/>
<evidence type="ECO:0000313" key="1">
    <source>
        <dbReference type="EnsemblProtists" id="PYU1_T008335"/>
    </source>
</evidence>
<dbReference type="AlphaFoldDB" id="K3WTN9"/>
<reference evidence="2" key="2">
    <citation type="submission" date="2010-04" db="EMBL/GenBank/DDBJ databases">
        <authorList>
            <person name="Buell R."/>
            <person name="Hamilton J."/>
            <person name="Hostetler J."/>
        </authorList>
    </citation>
    <scope>NUCLEOTIDE SEQUENCE [LARGE SCALE GENOMIC DNA]</scope>
    <source>
        <strain evidence="2">DAOM:BR144</strain>
    </source>
</reference>
<reference evidence="2" key="1">
    <citation type="journal article" date="2010" name="Genome Biol.">
        <title>Genome sequence of the necrotrophic plant pathogen Pythium ultimum reveals original pathogenicity mechanisms and effector repertoire.</title>
        <authorList>
            <person name="Levesque C.A."/>
            <person name="Brouwer H."/>
            <person name="Cano L."/>
            <person name="Hamilton J.P."/>
            <person name="Holt C."/>
            <person name="Huitema E."/>
            <person name="Raffaele S."/>
            <person name="Robideau G.P."/>
            <person name="Thines M."/>
            <person name="Win J."/>
            <person name="Zerillo M.M."/>
            <person name="Beakes G.W."/>
            <person name="Boore J.L."/>
            <person name="Busam D."/>
            <person name="Dumas B."/>
            <person name="Ferriera S."/>
            <person name="Fuerstenberg S.I."/>
            <person name="Gachon C.M."/>
            <person name="Gaulin E."/>
            <person name="Govers F."/>
            <person name="Grenville-Briggs L."/>
            <person name="Horner N."/>
            <person name="Hostetler J."/>
            <person name="Jiang R.H."/>
            <person name="Johnson J."/>
            <person name="Krajaejun T."/>
            <person name="Lin H."/>
            <person name="Meijer H.J."/>
            <person name="Moore B."/>
            <person name="Morris P."/>
            <person name="Phuntmart V."/>
            <person name="Puiu D."/>
            <person name="Shetty J."/>
            <person name="Stajich J.E."/>
            <person name="Tripathy S."/>
            <person name="Wawra S."/>
            <person name="van West P."/>
            <person name="Whitty B.R."/>
            <person name="Coutinho P.M."/>
            <person name="Henrissat B."/>
            <person name="Martin F."/>
            <person name="Thomas P.D."/>
            <person name="Tyler B.M."/>
            <person name="De Vries R.P."/>
            <person name="Kamoun S."/>
            <person name="Yandell M."/>
            <person name="Tisserat N."/>
            <person name="Buell C.R."/>
        </authorList>
    </citation>
    <scope>NUCLEOTIDE SEQUENCE</scope>
    <source>
        <strain evidence="2">DAOM:BR144</strain>
    </source>
</reference>
<dbReference type="EnsemblProtists" id="PYU1_T008335">
    <property type="protein sequence ID" value="PYU1_T008335"/>
    <property type="gene ID" value="PYU1_G008319"/>
</dbReference>